<comment type="caution">
    <text evidence="2">The sequence shown here is derived from an EMBL/GenBank/DDBJ whole genome shotgun (WGS) entry which is preliminary data.</text>
</comment>
<dbReference type="InterPro" id="IPR029058">
    <property type="entry name" value="AB_hydrolase_fold"/>
</dbReference>
<reference evidence="2 3" key="1">
    <citation type="journal article" date="2022" name="Nat. Genet.">
        <title>Improved pea reference genome and pan-genome highlight genomic features and evolutionary characteristics.</title>
        <authorList>
            <person name="Yang T."/>
            <person name="Liu R."/>
            <person name="Luo Y."/>
            <person name="Hu S."/>
            <person name="Wang D."/>
            <person name="Wang C."/>
            <person name="Pandey M.K."/>
            <person name="Ge S."/>
            <person name="Xu Q."/>
            <person name="Li N."/>
            <person name="Li G."/>
            <person name="Huang Y."/>
            <person name="Saxena R.K."/>
            <person name="Ji Y."/>
            <person name="Li M."/>
            <person name="Yan X."/>
            <person name="He Y."/>
            <person name="Liu Y."/>
            <person name="Wang X."/>
            <person name="Xiang C."/>
            <person name="Varshney R.K."/>
            <person name="Ding H."/>
            <person name="Gao S."/>
            <person name="Zong X."/>
        </authorList>
    </citation>
    <scope>NUCLEOTIDE SEQUENCE [LARGE SCALE GENOMIC DNA]</scope>
    <source>
        <strain evidence="2 3">cv. Zhongwan 6</strain>
    </source>
</reference>
<dbReference type="Pfam" id="PF00561">
    <property type="entry name" value="Abhydrolase_1"/>
    <property type="match status" value="1"/>
</dbReference>
<dbReference type="Proteomes" id="UP001058974">
    <property type="component" value="Chromosome 5"/>
</dbReference>
<gene>
    <name evidence="2" type="ORF">KIW84_051188</name>
</gene>
<dbReference type="EMBL" id="JAMSHJ010000005">
    <property type="protein sequence ID" value="KAI5403943.1"/>
    <property type="molecule type" value="Genomic_DNA"/>
</dbReference>
<accession>A0A9D5ADD9</accession>
<dbReference type="SUPFAM" id="SSF53474">
    <property type="entry name" value="alpha/beta-Hydrolases"/>
    <property type="match status" value="1"/>
</dbReference>
<evidence type="ECO:0000259" key="1">
    <source>
        <dbReference type="Pfam" id="PF00561"/>
    </source>
</evidence>
<dbReference type="InterPro" id="IPR052370">
    <property type="entry name" value="Meta-cleavage_hydrolase"/>
</dbReference>
<dbReference type="Gene3D" id="3.40.50.1820">
    <property type="entry name" value="alpha/beta hydrolase"/>
    <property type="match status" value="1"/>
</dbReference>
<keyword evidence="3" id="KW-1185">Reference proteome</keyword>
<name>A0A9D5ADD9_PEA</name>
<sequence length="326" mass="36559">MPPSFVSFSGLYSGYLRRCFTGAGLFSQKIDIDDETTLHVWGPTNQATEKPSLVLIHGFGPTAIWQWRQQVQFLAPHFNIYVPDLIFFGESTTRSKERSEKFQAESVGKLLEKLGLKKCHVVGTSYGGIVAYNMAKMLGEEKIEKVVICSSGVNMTKNHNVKLLERAGMDKIEDLMLPSSTQNLRKLMTLAVAKRIPFMPEFLLKDFLKSKIIIIFRGGKTRRGGGFGRGKVGRYCNNNVQCQVCPKFDHSALNCWHGFNYQFQPASSGSSCNWNQWHGASNYYNQVSANVWPKPPSLSRLAHSFTSPPSIFVANTFPFAILLQVS</sequence>
<dbReference type="Gramene" id="Psat05G0118800-T1">
    <property type="protein sequence ID" value="KAI5403943.1"/>
    <property type="gene ID" value="KIW84_051188"/>
</dbReference>
<dbReference type="AlphaFoldDB" id="A0A9D5ADD9"/>
<dbReference type="PANTHER" id="PTHR43139:SF52">
    <property type="entry name" value="SI:DKEY-122A22.2"/>
    <property type="match status" value="1"/>
</dbReference>
<protein>
    <recommendedName>
        <fullName evidence="1">AB hydrolase-1 domain-containing protein</fullName>
    </recommendedName>
</protein>
<proteinExistence type="predicted"/>
<feature type="domain" description="AB hydrolase-1" evidence="1">
    <location>
        <begin position="51"/>
        <end position="159"/>
    </location>
</feature>
<evidence type="ECO:0000313" key="3">
    <source>
        <dbReference type="Proteomes" id="UP001058974"/>
    </source>
</evidence>
<dbReference type="InterPro" id="IPR000073">
    <property type="entry name" value="AB_hydrolase_1"/>
</dbReference>
<dbReference type="PANTHER" id="PTHR43139">
    <property type="entry name" value="SI:DKEY-122A22.2"/>
    <property type="match status" value="1"/>
</dbReference>
<evidence type="ECO:0000313" key="2">
    <source>
        <dbReference type="EMBL" id="KAI5403943.1"/>
    </source>
</evidence>
<organism evidence="2 3">
    <name type="scientific">Pisum sativum</name>
    <name type="common">Garden pea</name>
    <name type="synonym">Lathyrus oleraceus</name>
    <dbReference type="NCBI Taxonomy" id="3888"/>
    <lineage>
        <taxon>Eukaryota</taxon>
        <taxon>Viridiplantae</taxon>
        <taxon>Streptophyta</taxon>
        <taxon>Embryophyta</taxon>
        <taxon>Tracheophyta</taxon>
        <taxon>Spermatophyta</taxon>
        <taxon>Magnoliopsida</taxon>
        <taxon>eudicotyledons</taxon>
        <taxon>Gunneridae</taxon>
        <taxon>Pentapetalae</taxon>
        <taxon>rosids</taxon>
        <taxon>fabids</taxon>
        <taxon>Fabales</taxon>
        <taxon>Fabaceae</taxon>
        <taxon>Papilionoideae</taxon>
        <taxon>50 kb inversion clade</taxon>
        <taxon>NPAAA clade</taxon>
        <taxon>Hologalegina</taxon>
        <taxon>IRL clade</taxon>
        <taxon>Fabeae</taxon>
        <taxon>Lathyrus</taxon>
    </lineage>
</organism>